<reference evidence="2" key="1">
    <citation type="submission" date="2021-04" db="EMBL/GenBank/DDBJ databases">
        <title>Draft genome sequence of Xylanibacillus composti strain K13.</title>
        <authorList>
            <person name="Uke A."/>
            <person name="Chhe C."/>
            <person name="Baramee S."/>
            <person name="Kosugi A."/>
        </authorList>
    </citation>
    <scope>NUCLEOTIDE SEQUENCE</scope>
    <source>
        <strain evidence="2">K13</strain>
    </source>
</reference>
<accession>A0A8J4M328</accession>
<name>A0A8J4M328_9BACL</name>
<proteinExistence type="predicted"/>
<dbReference type="GO" id="GO:0003824">
    <property type="term" value="F:catalytic activity"/>
    <property type="evidence" value="ECO:0007669"/>
    <property type="project" value="UniProtKB-ARBA"/>
</dbReference>
<protein>
    <recommendedName>
        <fullName evidence="1">Aerobactin siderophore biosynthesis IucA/IucC-like C-terminal domain-containing protein</fullName>
    </recommendedName>
</protein>
<dbReference type="RefSeq" id="WP_213411946.1">
    <property type="nucleotide sequence ID" value="NZ_BOVK01000024.1"/>
</dbReference>
<keyword evidence="3" id="KW-1185">Reference proteome</keyword>
<feature type="domain" description="Aerobactin siderophore biosynthesis IucA/IucC-like C-terminal" evidence="1">
    <location>
        <begin position="63"/>
        <end position="181"/>
    </location>
</feature>
<sequence>MKIMPLTADERRVLSDYRVALERLGESDLSLAAASLFRPHELRPFLAKAQDVLKAPDLRTAASIFAKRYGYLLTVPAFYSFSVWNKSLQLHSDRLYLEPSDSEEHWLPRLGVPDTVTVPESAAERELLRDTLIQAVFADHLHPLWSLLSETASISKQVLWENTAIYLYWLYETLLHSDLPEDVMKRVREDLDYVLHADFRLFGTAQKQPLAKFYTDKRQVDDQLIRIRQTCCLTYMASGSYCKSCPKACHVLQS</sequence>
<dbReference type="EMBL" id="BOVK01000024">
    <property type="protein sequence ID" value="GIQ69141.1"/>
    <property type="molecule type" value="Genomic_DNA"/>
</dbReference>
<dbReference type="InterPro" id="IPR022770">
    <property type="entry name" value="IucA/IucC-like_C"/>
</dbReference>
<evidence type="ECO:0000259" key="1">
    <source>
        <dbReference type="Pfam" id="PF06276"/>
    </source>
</evidence>
<dbReference type="Pfam" id="PF06276">
    <property type="entry name" value="FhuF"/>
    <property type="match status" value="1"/>
</dbReference>
<dbReference type="Proteomes" id="UP000677918">
    <property type="component" value="Unassembled WGS sequence"/>
</dbReference>
<dbReference type="AlphaFoldDB" id="A0A8J4M328"/>
<comment type="caution">
    <text evidence="2">The sequence shown here is derived from an EMBL/GenBank/DDBJ whole genome shotgun (WGS) entry which is preliminary data.</text>
</comment>
<evidence type="ECO:0000313" key="3">
    <source>
        <dbReference type="Proteomes" id="UP000677918"/>
    </source>
</evidence>
<organism evidence="2 3">
    <name type="scientific">Xylanibacillus composti</name>
    <dbReference type="NCBI Taxonomy" id="1572762"/>
    <lineage>
        <taxon>Bacteria</taxon>
        <taxon>Bacillati</taxon>
        <taxon>Bacillota</taxon>
        <taxon>Bacilli</taxon>
        <taxon>Bacillales</taxon>
        <taxon>Paenibacillaceae</taxon>
        <taxon>Xylanibacillus</taxon>
    </lineage>
</organism>
<evidence type="ECO:0000313" key="2">
    <source>
        <dbReference type="EMBL" id="GIQ69141.1"/>
    </source>
</evidence>
<gene>
    <name evidence="2" type="ORF">XYCOK13_19650</name>
</gene>